<feature type="binding site" evidence="11">
    <location>
        <position position="109"/>
    </location>
    <ligand>
        <name>D-threo-isocitrate</name>
        <dbReference type="ChEBI" id="CHEBI:15562"/>
    </ligand>
</feature>
<dbReference type="PANTHER" id="PTHR11822">
    <property type="entry name" value="NADP-SPECIFIC ISOCITRATE DEHYDROGENASE"/>
    <property type="match status" value="1"/>
</dbReference>
<keyword evidence="8 9" id="KW-0464">Manganese</keyword>
<dbReference type="NCBIfam" id="TIGR00127">
    <property type="entry name" value="nadp_idh_euk"/>
    <property type="match status" value="1"/>
</dbReference>
<evidence type="ECO:0000256" key="11">
    <source>
        <dbReference type="PIRSR" id="PIRSR000108-2"/>
    </source>
</evidence>
<comment type="cofactor">
    <cofactor evidence="1">
        <name>Mn(2+)</name>
        <dbReference type="ChEBI" id="CHEBI:29035"/>
    </cofactor>
</comment>
<dbReference type="NCBIfam" id="NF006156">
    <property type="entry name" value="PRK08299.1"/>
    <property type="match status" value="1"/>
</dbReference>
<keyword evidence="6 9" id="KW-0521">NADP</keyword>
<keyword evidence="5 9" id="KW-0460">Magnesium</keyword>
<evidence type="ECO:0000256" key="10">
    <source>
        <dbReference type="PIRSR" id="PIRSR000108-1"/>
    </source>
</evidence>
<feature type="binding site" evidence="11">
    <location>
        <begin position="94"/>
        <end position="100"/>
    </location>
    <ligand>
        <name>D-threo-isocitrate</name>
        <dbReference type="ChEBI" id="CHEBI:15562"/>
    </ligand>
</feature>
<evidence type="ECO:0000256" key="4">
    <source>
        <dbReference type="ARBA" id="ARBA00022723"/>
    </source>
</evidence>
<evidence type="ECO:0000259" key="13">
    <source>
        <dbReference type="SMART" id="SM01329"/>
    </source>
</evidence>
<dbReference type="SMART" id="SM01329">
    <property type="entry name" value="Iso_dh"/>
    <property type="match status" value="1"/>
</dbReference>
<comment type="cofactor">
    <cofactor evidence="9 12">
        <name>Mg(2+)</name>
        <dbReference type="ChEBI" id="CHEBI:18420"/>
    </cofactor>
    <cofactor evidence="9 12">
        <name>Mn(2+)</name>
        <dbReference type="ChEBI" id="CHEBI:29035"/>
    </cofactor>
    <text evidence="9 12">Binds 1 Mg(2+) or Mn(2+) ion per subunit.</text>
</comment>
<dbReference type="PROSITE" id="PS00470">
    <property type="entry name" value="IDH_IMDH"/>
    <property type="match status" value="1"/>
</dbReference>
<organism evidence="14 15">
    <name type="scientific">Congzhengia minquanensis</name>
    <dbReference type="NCBI Taxonomy" id="2763657"/>
    <lineage>
        <taxon>Bacteria</taxon>
        <taxon>Bacillati</taxon>
        <taxon>Bacillota</taxon>
        <taxon>Clostridia</taxon>
        <taxon>Eubacteriales</taxon>
        <taxon>Oscillospiraceae</taxon>
        <taxon>Congzhengia</taxon>
    </lineage>
</organism>
<dbReference type="InterPro" id="IPR024084">
    <property type="entry name" value="IsoPropMal-DH-like_dom"/>
</dbReference>
<feature type="binding site" evidence="11">
    <location>
        <position position="132"/>
    </location>
    <ligand>
        <name>D-threo-isocitrate</name>
        <dbReference type="ChEBI" id="CHEBI:15562"/>
    </ligand>
</feature>
<dbReference type="EMBL" id="JACRSU010000003">
    <property type="protein sequence ID" value="MBC8540946.1"/>
    <property type="molecule type" value="Genomic_DNA"/>
</dbReference>
<feature type="domain" description="Isopropylmalate dehydrogenase-like" evidence="13">
    <location>
        <begin position="9"/>
        <end position="395"/>
    </location>
</feature>
<feature type="binding site" evidence="11">
    <location>
        <position position="77"/>
    </location>
    <ligand>
        <name>D-threo-isocitrate</name>
        <dbReference type="ChEBI" id="CHEBI:15562"/>
    </ligand>
</feature>
<evidence type="ECO:0000256" key="9">
    <source>
        <dbReference type="PIRNR" id="PIRNR000108"/>
    </source>
</evidence>
<keyword evidence="4 9" id="KW-0479">Metal-binding</keyword>
<evidence type="ECO:0000256" key="6">
    <source>
        <dbReference type="ARBA" id="ARBA00022857"/>
    </source>
</evidence>
<dbReference type="Proteomes" id="UP000611762">
    <property type="component" value="Unassembled WGS sequence"/>
</dbReference>
<accession>A0A926DMC9</accession>
<name>A0A926DMC9_9FIRM</name>
<dbReference type="PIRSF" id="PIRSF000108">
    <property type="entry name" value="IDH_NADP"/>
    <property type="match status" value="1"/>
</dbReference>
<feature type="binding site" evidence="12">
    <location>
        <position position="274"/>
    </location>
    <ligand>
        <name>Mn(2+)</name>
        <dbReference type="ChEBI" id="CHEBI:29035"/>
    </ligand>
</feature>
<feature type="binding site" evidence="12">
    <location>
        <position position="251"/>
    </location>
    <ligand>
        <name>Mn(2+)</name>
        <dbReference type="ChEBI" id="CHEBI:29035"/>
    </ligand>
</feature>
<dbReference type="Gene3D" id="3.40.718.10">
    <property type="entry name" value="Isopropylmalate Dehydrogenase"/>
    <property type="match status" value="1"/>
</dbReference>
<dbReference type="InterPro" id="IPR019818">
    <property type="entry name" value="IsoCit/isopropylmalate_DH_CS"/>
</dbReference>
<dbReference type="GO" id="GO:0006099">
    <property type="term" value="P:tricarboxylic acid cycle"/>
    <property type="evidence" value="ECO:0007669"/>
    <property type="project" value="UniProtKB-KW"/>
</dbReference>
<evidence type="ECO:0000256" key="5">
    <source>
        <dbReference type="ARBA" id="ARBA00022842"/>
    </source>
</evidence>
<evidence type="ECO:0000313" key="15">
    <source>
        <dbReference type="Proteomes" id="UP000611762"/>
    </source>
</evidence>
<evidence type="ECO:0000313" key="14">
    <source>
        <dbReference type="EMBL" id="MBC8540946.1"/>
    </source>
</evidence>
<feature type="site" description="Critical for catalysis" evidence="10">
    <location>
        <position position="211"/>
    </location>
</feature>
<protein>
    <recommendedName>
        <fullName evidence="9">Isocitrate dehydrogenase [NADP]</fullName>
        <ecNumber evidence="9">1.1.1.42</ecNumber>
    </recommendedName>
</protein>
<keyword evidence="15" id="KW-1185">Reference proteome</keyword>
<keyword evidence="3 9" id="KW-0816">Tricarboxylic acid cycle</keyword>
<reference evidence="14" key="1">
    <citation type="submission" date="2020-08" db="EMBL/GenBank/DDBJ databases">
        <title>Genome public.</title>
        <authorList>
            <person name="Liu C."/>
            <person name="Sun Q."/>
        </authorList>
    </citation>
    <scope>NUCLEOTIDE SEQUENCE</scope>
    <source>
        <strain evidence="14">H8</strain>
    </source>
</reference>
<gene>
    <name evidence="14" type="ORF">H8698_08155</name>
</gene>
<dbReference type="Pfam" id="PF00180">
    <property type="entry name" value="Iso_dh"/>
    <property type="match status" value="1"/>
</dbReference>
<sequence>MSKIQMKTPLVEMDGDEMTRIIWKMIKDILLTPYIDLKTEYYDLGLTHRNETDDQVTVDSAEATKKYGVAVKCATITPNAARMPEYNLKEMWKSPNGTIRAILDGTVFRAPILVKGITPYIPTWTKPITIARHAYGDVYKNTEMQVAEGSRCELVCTDKDGNETRELIHEMNGTSGIIQGIHNTDKSIASFARSCFNFALDTKQDIWFATKDTISKKYDHRFKDIFAEIFETEYKEKFAGAGIEYFYTLIDDAVARVIRSEGGYIWACKNYDGDVMSDMVATAYGSLAMMTSVLVSPDGVYEYEAAHGTVQRHYYKHLKGEATSTNSVATLFAWTGALRKRGELDGLSDLCEFADKLERATIKTIEDGVMTGDLYLLSSLPNKQKVDTEGFLLEVDKRLKQMM</sequence>
<feature type="site" description="Critical for catalysis" evidence="10">
    <location>
        <position position="139"/>
    </location>
</feature>
<evidence type="ECO:0000256" key="8">
    <source>
        <dbReference type="ARBA" id="ARBA00023211"/>
    </source>
</evidence>
<dbReference type="SUPFAM" id="SSF53659">
    <property type="entry name" value="Isocitrate/Isopropylmalate dehydrogenase-like"/>
    <property type="match status" value="1"/>
</dbReference>
<evidence type="ECO:0000256" key="3">
    <source>
        <dbReference type="ARBA" id="ARBA00022532"/>
    </source>
</evidence>
<comment type="caution">
    <text evidence="14">The sequence shown here is derived from an EMBL/GenBank/DDBJ whole genome shotgun (WGS) entry which is preliminary data.</text>
</comment>
<evidence type="ECO:0000256" key="7">
    <source>
        <dbReference type="ARBA" id="ARBA00023002"/>
    </source>
</evidence>
<evidence type="ECO:0000256" key="1">
    <source>
        <dbReference type="ARBA" id="ARBA00001936"/>
    </source>
</evidence>
<dbReference type="AlphaFoldDB" id="A0A926DMC9"/>
<dbReference type="PANTHER" id="PTHR11822:SF21">
    <property type="entry name" value="ISOCITRATE DEHYDROGENASE [NADP], MITOCHONDRIAL"/>
    <property type="match status" value="1"/>
</dbReference>
<dbReference type="GO" id="GO:0000287">
    <property type="term" value="F:magnesium ion binding"/>
    <property type="evidence" value="ECO:0007669"/>
    <property type="project" value="InterPro"/>
</dbReference>
<dbReference type="InterPro" id="IPR004790">
    <property type="entry name" value="Isocitrate_DH_NADP"/>
</dbReference>
<comment type="similarity">
    <text evidence="2 9">Belongs to the isocitrate and isopropylmalate dehydrogenases family.</text>
</comment>
<evidence type="ECO:0000256" key="2">
    <source>
        <dbReference type="ARBA" id="ARBA00007769"/>
    </source>
</evidence>
<dbReference type="GO" id="GO:0006102">
    <property type="term" value="P:isocitrate metabolic process"/>
    <property type="evidence" value="ECO:0007669"/>
    <property type="project" value="UniProtKB-UniRule"/>
</dbReference>
<keyword evidence="7 9" id="KW-0560">Oxidoreductase</keyword>
<dbReference type="GO" id="GO:0051287">
    <property type="term" value="F:NAD binding"/>
    <property type="evidence" value="ECO:0007669"/>
    <property type="project" value="InterPro"/>
</dbReference>
<evidence type="ECO:0000256" key="12">
    <source>
        <dbReference type="PIRSR" id="PIRSR000108-3"/>
    </source>
</evidence>
<dbReference type="RefSeq" id="WP_249312741.1">
    <property type="nucleotide sequence ID" value="NZ_JACRSU010000003.1"/>
</dbReference>
<dbReference type="GO" id="GO:0004450">
    <property type="term" value="F:isocitrate dehydrogenase (NADP+) activity"/>
    <property type="evidence" value="ECO:0007669"/>
    <property type="project" value="UniProtKB-UniRule"/>
</dbReference>
<comment type="catalytic activity">
    <reaction evidence="9">
        <text>D-threo-isocitrate + NADP(+) = 2-oxoglutarate + CO2 + NADPH</text>
        <dbReference type="Rhea" id="RHEA:19629"/>
        <dbReference type="ChEBI" id="CHEBI:15562"/>
        <dbReference type="ChEBI" id="CHEBI:16526"/>
        <dbReference type="ChEBI" id="CHEBI:16810"/>
        <dbReference type="ChEBI" id="CHEBI:57783"/>
        <dbReference type="ChEBI" id="CHEBI:58349"/>
        <dbReference type="EC" id="1.1.1.42"/>
    </reaction>
</comment>
<dbReference type="EC" id="1.1.1.42" evidence="9"/>
<proteinExistence type="inferred from homology"/>